<dbReference type="PRINTS" id="PR00377">
    <property type="entry name" value="IMPHPHTASES"/>
</dbReference>
<dbReference type="PANTHER" id="PTHR20854">
    <property type="entry name" value="INOSITOL MONOPHOSPHATASE"/>
    <property type="match status" value="1"/>
</dbReference>
<dbReference type="Pfam" id="PF00459">
    <property type="entry name" value="Inositol_P"/>
    <property type="match status" value="1"/>
</dbReference>
<dbReference type="GO" id="GO:0008934">
    <property type="term" value="F:inositol monophosphate 1-phosphatase activity"/>
    <property type="evidence" value="ECO:0007669"/>
    <property type="project" value="InterPro"/>
</dbReference>
<feature type="binding site" evidence="9">
    <location>
        <position position="87"/>
    </location>
    <ligand>
        <name>Mg(2+)</name>
        <dbReference type="ChEBI" id="CHEBI:18420"/>
        <label>1</label>
        <note>catalytic</note>
    </ligand>
</feature>
<dbReference type="KEGG" id="bvc:CEP68_13785"/>
<feature type="binding site" evidence="9">
    <location>
        <position position="89"/>
    </location>
    <ligand>
        <name>Mg(2+)</name>
        <dbReference type="ChEBI" id="CHEBI:18420"/>
        <label>1</label>
        <note>catalytic</note>
    </ligand>
</feature>
<evidence type="ECO:0000256" key="5">
    <source>
        <dbReference type="ARBA" id="ARBA00019784"/>
    </source>
</evidence>
<protein>
    <recommendedName>
        <fullName evidence="5 10">Inositol-1-monophosphatase</fullName>
        <ecNumber evidence="4 10">3.1.3.25</ecNumber>
    </recommendedName>
</protein>
<evidence type="ECO:0000256" key="3">
    <source>
        <dbReference type="ARBA" id="ARBA00009759"/>
    </source>
</evidence>
<dbReference type="Gene3D" id="3.30.540.10">
    <property type="entry name" value="Fructose-1,6-Bisphosphatase, subunit A, domain 1"/>
    <property type="match status" value="1"/>
</dbReference>
<evidence type="ECO:0000256" key="4">
    <source>
        <dbReference type="ARBA" id="ARBA00013106"/>
    </source>
</evidence>
<dbReference type="GO" id="GO:0007165">
    <property type="term" value="P:signal transduction"/>
    <property type="evidence" value="ECO:0007669"/>
    <property type="project" value="TreeGrafter"/>
</dbReference>
<name>A0A1Z3UBY0_BREVE</name>
<evidence type="ECO:0000313" key="11">
    <source>
        <dbReference type="EMBL" id="ASE40474.1"/>
    </source>
</evidence>
<evidence type="ECO:0000256" key="7">
    <source>
        <dbReference type="ARBA" id="ARBA00022801"/>
    </source>
</evidence>
<dbReference type="Proteomes" id="UP000197050">
    <property type="component" value="Chromosome"/>
</dbReference>
<proteinExistence type="inferred from homology"/>
<evidence type="ECO:0000256" key="8">
    <source>
        <dbReference type="ARBA" id="ARBA00022842"/>
    </source>
</evidence>
<comment type="catalytic activity">
    <reaction evidence="1 10">
        <text>a myo-inositol phosphate + H2O = myo-inositol + phosphate</text>
        <dbReference type="Rhea" id="RHEA:24056"/>
        <dbReference type="ChEBI" id="CHEBI:15377"/>
        <dbReference type="ChEBI" id="CHEBI:17268"/>
        <dbReference type="ChEBI" id="CHEBI:43474"/>
        <dbReference type="ChEBI" id="CHEBI:84139"/>
        <dbReference type="EC" id="3.1.3.25"/>
    </reaction>
</comment>
<dbReference type="EC" id="3.1.3.25" evidence="4 10"/>
<dbReference type="CDD" id="cd01639">
    <property type="entry name" value="IMPase"/>
    <property type="match status" value="1"/>
</dbReference>
<keyword evidence="8 9" id="KW-0460">Magnesium</keyword>
<evidence type="ECO:0000256" key="9">
    <source>
        <dbReference type="PIRSR" id="PIRSR600760-2"/>
    </source>
</evidence>
<dbReference type="GO" id="GO:0006020">
    <property type="term" value="P:inositol metabolic process"/>
    <property type="evidence" value="ECO:0007669"/>
    <property type="project" value="TreeGrafter"/>
</dbReference>
<accession>A0A1Z3UBY0</accession>
<evidence type="ECO:0000256" key="2">
    <source>
        <dbReference type="ARBA" id="ARBA00001946"/>
    </source>
</evidence>
<dbReference type="InterPro" id="IPR022337">
    <property type="entry name" value="Inositol_monophosphatase_SuhB"/>
</dbReference>
<comment type="cofactor">
    <cofactor evidence="2 9 10">
        <name>Mg(2+)</name>
        <dbReference type="ChEBI" id="CHEBI:18420"/>
    </cofactor>
</comment>
<evidence type="ECO:0000256" key="6">
    <source>
        <dbReference type="ARBA" id="ARBA00022723"/>
    </source>
</evidence>
<dbReference type="InterPro" id="IPR033942">
    <property type="entry name" value="IMPase"/>
</dbReference>
<comment type="similarity">
    <text evidence="3 10">Belongs to the inositol monophosphatase superfamily.</text>
</comment>
<dbReference type="GeneID" id="34013385"/>
<feature type="binding site" evidence="9">
    <location>
        <position position="70"/>
    </location>
    <ligand>
        <name>Mg(2+)</name>
        <dbReference type="ChEBI" id="CHEBI:18420"/>
        <label>1</label>
        <note>catalytic</note>
    </ligand>
</feature>
<evidence type="ECO:0000256" key="10">
    <source>
        <dbReference type="RuleBase" id="RU364068"/>
    </source>
</evidence>
<reference evidence="12" key="1">
    <citation type="submission" date="2017-06" db="EMBL/GenBank/DDBJ databases">
        <title>FDA dAtabase for Regulatory Grade micrObial Sequences (FDA-ARGOS): Supporting development and validation of Infectious Disease Dx tests.</title>
        <authorList>
            <person name="Minogue T."/>
            <person name="Wolcott M."/>
            <person name="Wasieloski L."/>
            <person name="Aguilar W."/>
            <person name="Moore D."/>
            <person name="Tallon L."/>
            <person name="Sadzewicz L."/>
            <person name="Sengamalay N."/>
            <person name="Ott S."/>
            <person name="Godinez A."/>
            <person name="Nagaraj S."/>
            <person name="Nadendla S."/>
            <person name="Geyer C."/>
            <person name="Sichtig H."/>
        </authorList>
    </citation>
    <scope>NUCLEOTIDE SEQUENCE [LARGE SCALE GENOMIC DNA]</scope>
    <source>
        <strain evidence="12">FDAARGOS_289</strain>
    </source>
</reference>
<evidence type="ECO:0000313" key="12">
    <source>
        <dbReference type="Proteomes" id="UP000197050"/>
    </source>
</evidence>
<dbReference type="Gene3D" id="3.40.190.80">
    <property type="match status" value="1"/>
</dbReference>
<gene>
    <name evidence="11" type="ORF">CEP68_13785</name>
</gene>
<feature type="binding site" evidence="9">
    <location>
        <position position="220"/>
    </location>
    <ligand>
        <name>Mg(2+)</name>
        <dbReference type="ChEBI" id="CHEBI:18420"/>
        <label>2</label>
    </ligand>
</feature>
<dbReference type="GO" id="GO:0046872">
    <property type="term" value="F:metal ion binding"/>
    <property type="evidence" value="ECO:0007669"/>
    <property type="project" value="UniProtKB-KW"/>
</dbReference>
<dbReference type="PANTHER" id="PTHR20854:SF4">
    <property type="entry name" value="INOSITOL-1-MONOPHOSPHATASE-RELATED"/>
    <property type="match status" value="1"/>
</dbReference>
<dbReference type="PRINTS" id="PR01959">
    <property type="entry name" value="SBIMPHPHTASE"/>
</dbReference>
<dbReference type="FunFam" id="3.30.540.10:FF:000003">
    <property type="entry name" value="Inositol-1-monophosphatase"/>
    <property type="match status" value="1"/>
</dbReference>
<dbReference type="RefSeq" id="WP_066623187.1">
    <property type="nucleotide sequence ID" value="NZ_CP022048.2"/>
</dbReference>
<dbReference type="EMBL" id="CP022048">
    <property type="protein sequence ID" value="ASE40474.1"/>
    <property type="molecule type" value="Genomic_DNA"/>
</dbReference>
<dbReference type="PROSITE" id="PS00629">
    <property type="entry name" value="IMP_1"/>
    <property type="match status" value="1"/>
</dbReference>
<dbReference type="InterPro" id="IPR020583">
    <property type="entry name" value="Inositol_monoP_metal-BS"/>
</dbReference>
<keyword evidence="6 9" id="KW-0479">Metal-binding</keyword>
<dbReference type="AlphaFoldDB" id="A0A1Z3UBY0"/>
<sequence>MALASALLQVMTDAVRKTARPMLRDFGEVSQLQVSRKGPGDFVTAADLKAEDTLYELLMKARPGYGFLGEERGMIEGTDKSHTWIVDPIDGTTNFMHAMPHFAITVGLERRTPDGSSEIVAGVTYNPVMNELFWAEKGKGCYLNDQRIRVAGRRDLSESLIATGLPFIGKSGHAQSIKDLHAVGQRVAGIRRLGSAALDFAWVAAGRYDAYYERNLKPWDVAAGILFVTEAGGRVTTIENDGDPKTGKSILASNTELHPHLRKVLQGS</sequence>
<organism evidence="11 12">
    <name type="scientific">Brevundimonas vesicularis</name>
    <name type="common">Pseudomonas vesicularis</name>
    <dbReference type="NCBI Taxonomy" id="41276"/>
    <lineage>
        <taxon>Bacteria</taxon>
        <taxon>Pseudomonadati</taxon>
        <taxon>Pseudomonadota</taxon>
        <taxon>Alphaproteobacteria</taxon>
        <taxon>Caulobacterales</taxon>
        <taxon>Caulobacteraceae</taxon>
        <taxon>Brevundimonas</taxon>
    </lineage>
</organism>
<evidence type="ECO:0000256" key="1">
    <source>
        <dbReference type="ARBA" id="ARBA00001033"/>
    </source>
</evidence>
<feature type="binding site" evidence="9">
    <location>
        <position position="90"/>
    </location>
    <ligand>
        <name>Mg(2+)</name>
        <dbReference type="ChEBI" id="CHEBI:18420"/>
        <label>2</label>
    </ligand>
</feature>
<dbReference type="SUPFAM" id="SSF56655">
    <property type="entry name" value="Carbohydrate phosphatase"/>
    <property type="match status" value="1"/>
</dbReference>
<keyword evidence="7 10" id="KW-0378">Hydrolase</keyword>
<dbReference type="InterPro" id="IPR000760">
    <property type="entry name" value="Inositol_monophosphatase-like"/>
</dbReference>